<keyword evidence="6" id="KW-0732">Signal</keyword>
<dbReference type="OrthoDB" id="4225815at2759"/>
<keyword evidence="5 6" id="KW-1015">Disulfide bond</keyword>
<dbReference type="Proteomes" id="UP000184267">
    <property type="component" value="Unassembled WGS sequence"/>
</dbReference>
<dbReference type="GO" id="GO:0009277">
    <property type="term" value="C:fungal-type cell wall"/>
    <property type="evidence" value="ECO:0007669"/>
    <property type="project" value="InterPro"/>
</dbReference>
<evidence type="ECO:0000256" key="3">
    <source>
        <dbReference type="ARBA" id="ARBA00022512"/>
    </source>
</evidence>
<keyword evidence="4 6" id="KW-0964">Secreted</keyword>
<dbReference type="SMART" id="SM00075">
    <property type="entry name" value="HYDRO"/>
    <property type="match status" value="1"/>
</dbReference>
<reference evidence="7 8" key="1">
    <citation type="submission" date="2016-10" db="EMBL/GenBank/DDBJ databases">
        <title>Genome sequence of the basidiomycete white-rot fungus Trametes pubescens.</title>
        <authorList>
            <person name="Makela M.R."/>
            <person name="Granchi Z."/>
            <person name="Peng M."/>
            <person name="De Vries R.P."/>
            <person name="Grigoriev I."/>
            <person name="Riley R."/>
            <person name="Hilden K."/>
        </authorList>
    </citation>
    <scope>NUCLEOTIDE SEQUENCE [LARGE SCALE GENOMIC DNA]</scope>
    <source>
        <strain evidence="7 8">FBCC735</strain>
    </source>
</reference>
<dbReference type="Pfam" id="PF01185">
    <property type="entry name" value="Hydrophobin"/>
    <property type="match status" value="1"/>
</dbReference>
<evidence type="ECO:0000256" key="4">
    <source>
        <dbReference type="ARBA" id="ARBA00022525"/>
    </source>
</evidence>
<dbReference type="OMA" id="MFARIYA"/>
<organism evidence="7 8">
    <name type="scientific">Trametes pubescens</name>
    <name type="common">White-rot fungus</name>
    <dbReference type="NCBI Taxonomy" id="154538"/>
    <lineage>
        <taxon>Eukaryota</taxon>
        <taxon>Fungi</taxon>
        <taxon>Dikarya</taxon>
        <taxon>Basidiomycota</taxon>
        <taxon>Agaricomycotina</taxon>
        <taxon>Agaricomycetes</taxon>
        <taxon>Polyporales</taxon>
        <taxon>Polyporaceae</taxon>
        <taxon>Trametes</taxon>
    </lineage>
</organism>
<feature type="signal peptide" evidence="6">
    <location>
        <begin position="1"/>
        <end position="17"/>
    </location>
</feature>
<comment type="subcellular location">
    <subcellularLocation>
        <location evidence="1 6">Secreted</location>
        <location evidence="1 6">Cell wall</location>
    </subcellularLocation>
</comment>
<dbReference type="EMBL" id="MNAD01001225">
    <property type="protein sequence ID" value="OJT07043.1"/>
    <property type="molecule type" value="Genomic_DNA"/>
</dbReference>
<keyword evidence="8" id="KW-1185">Reference proteome</keyword>
<evidence type="ECO:0000256" key="2">
    <source>
        <dbReference type="ARBA" id="ARBA00010446"/>
    </source>
</evidence>
<feature type="chain" id="PRO_5013986139" description="Hydrophobin" evidence="6">
    <location>
        <begin position="18"/>
        <end position="108"/>
    </location>
</feature>
<dbReference type="InterPro" id="IPR001338">
    <property type="entry name" value="Class_I_Hydrophobin"/>
</dbReference>
<dbReference type="STRING" id="154538.A0A1M2VHQ2"/>
<keyword evidence="3 6" id="KW-0134">Cell wall</keyword>
<name>A0A1M2VHQ2_TRAPU</name>
<dbReference type="AlphaFoldDB" id="A0A1M2VHQ2"/>
<accession>A0A1M2VHQ2</accession>
<evidence type="ECO:0000313" key="7">
    <source>
        <dbReference type="EMBL" id="OJT07043.1"/>
    </source>
</evidence>
<dbReference type="GO" id="GO:0005199">
    <property type="term" value="F:structural constituent of cell wall"/>
    <property type="evidence" value="ECO:0007669"/>
    <property type="project" value="InterPro"/>
</dbReference>
<protein>
    <recommendedName>
        <fullName evidence="6">Hydrophobin</fullName>
    </recommendedName>
</protein>
<gene>
    <name evidence="7" type="ORF">TRAPUB_2074</name>
</gene>
<evidence type="ECO:0000256" key="6">
    <source>
        <dbReference type="RuleBase" id="RU365009"/>
    </source>
</evidence>
<dbReference type="CDD" id="cd23507">
    <property type="entry name" value="hydrophobin_I"/>
    <property type="match status" value="1"/>
</dbReference>
<sequence>MFARVVAFSLLALPVFAAATPAVLRRGDCNTGSIQCCNSVHETNENAVSVLLSLLGLDAGSLTGSVGLQCSGISGVGAGQSSCQASPVCCTNNNVGGLISVGCIPIIL</sequence>
<evidence type="ECO:0000313" key="8">
    <source>
        <dbReference type="Proteomes" id="UP000184267"/>
    </source>
</evidence>
<comment type="caution">
    <text evidence="7">The sequence shown here is derived from an EMBL/GenBank/DDBJ whole genome shotgun (WGS) entry which is preliminary data.</text>
</comment>
<evidence type="ECO:0000256" key="5">
    <source>
        <dbReference type="ARBA" id="ARBA00023157"/>
    </source>
</evidence>
<comment type="similarity">
    <text evidence="2 6">Belongs to the fungal hydrophobin family.</text>
</comment>
<evidence type="ECO:0000256" key="1">
    <source>
        <dbReference type="ARBA" id="ARBA00004191"/>
    </source>
</evidence>
<proteinExistence type="inferred from homology"/>